<keyword evidence="1" id="KW-1133">Transmembrane helix</keyword>
<evidence type="ECO:0000313" key="4">
    <source>
        <dbReference type="RefSeq" id="XP_022293304.1"/>
    </source>
</evidence>
<sequence length="293" mass="33431">MEGLLHFRCLFMMALLCECVDGGWSFWTNWTTCPIPCEGKSIWRRRHCLSQFCNGNYFEYKNCEPQDCLVTTKRITSSLQQQNIATPTLTLRMGKLQTLNSRTSTPVLLTTSTKPPYNSVKTPNRTRHVSLSLNYSSKHYGSNTVNAEGNLEHLTKRLTISSALDKTTRQILTLRDVIKETGMKATPMMKTREKDGDTSVLTIAISVTAVCVVLYTAAKLYTMFCRQEKRQPSEVVDETETVSAKALSLDHSKIERPVPERVYDDYNYVPYDEISKGMNKSPTHSYVYDVTWF</sequence>
<keyword evidence="1" id="KW-0472">Membrane</keyword>
<dbReference type="Gene3D" id="2.20.100.10">
    <property type="entry name" value="Thrombospondin type-1 (TSP1) repeat"/>
    <property type="match status" value="1"/>
</dbReference>
<dbReference type="SUPFAM" id="SSF82895">
    <property type="entry name" value="TSP-1 type 1 repeat"/>
    <property type="match status" value="1"/>
</dbReference>
<keyword evidence="2" id="KW-0732">Signal</keyword>
<evidence type="ECO:0000256" key="1">
    <source>
        <dbReference type="SAM" id="Phobius"/>
    </source>
</evidence>
<reference evidence="4" key="2">
    <citation type="submission" date="2025-08" db="UniProtKB">
        <authorList>
            <consortium name="RefSeq"/>
        </authorList>
    </citation>
    <scope>IDENTIFICATION</scope>
    <source>
        <tissue evidence="4">Whole sample</tissue>
    </source>
</reference>
<evidence type="ECO:0000256" key="2">
    <source>
        <dbReference type="SAM" id="SignalP"/>
    </source>
</evidence>
<evidence type="ECO:0000313" key="3">
    <source>
        <dbReference type="Proteomes" id="UP000694844"/>
    </source>
</evidence>
<dbReference type="AlphaFoldDB" id="A0A8B8ASV8"/>
<organism evidence="3 4">
    <name type="scientific">Crassostrea virginica</name>
    <name type="common">Eastern oyster</name>
    <dbReference type="NCBI Taxonomy" id="6565"/>
    <lineage>
        <taxon>Eukaryota</taxon>
        <taxon>Metazoa</taxon>
        <taxon>Spiralia</taxon>
        <taxon>Lophotrochozoa</taxon>
        <taxon>Mollusca</taxon>
        <taxon>Bivalvia</taxon>
        <taxon>Autobranchia</taxon>
        <taxon>Pteriomorphia</taxon>
        <taxon>Ostreida</taxon>
        <taxon>Ostreoidea</taxon>
        <taxon>Ostreidae</taxon>
        <taxon>Crassostrea</taxon>
    </lineage>
</organism>
<feature type="transmembrane region" description="Helical" evidence="1">
    <location>
        <begin position="200"/>
        <end position="221"/>
    </location>
</feature>
<reference evidence="3" key="1">
    <citation type="submission" date="2024-06" db="UniProtKB">
        <authorList>
            <consortium name="RefSeq"/>
        </authorList>
    </citation>
    <scope>NUCLEOTIDE SEQUENCE [LARGE SCALE GENOMIC DNA]</scope>
</reference>
<feature type="signal peptide" evidence="2">
    <location>
        <begin position="1"/>
        <end position="25"/>
    </location>
</feature>
<dbReference type="InterPro" id="IPR036383">
    <property type="entry name" value="TSP1_rpt_sf"/>
</dbReference>
<dbReference type="RefSeq" id="XP_022293304.1">
    <property type="nucleotide sequence ID" value="XM_022437596.1"/>
</dbReference>
<dbReference type="PROSITE" id="PS50092">
    <property type="entry name" value="TSP1"/>
    <property type="match status" value="1"/>
</dbReference>
<accession>A0A8B8ASV8</accession>
<keyword evidence="3" id="KW-1185">Reference proteome</keyword>
<dbReference type="OrthoDB" id="6158488at2759"/>
<dbReference type="Proteomes" id="UP000694844">
    <property type="component" value="Chromosome 1"/>
</dbReference>
<dbReference type="KEGG" id="cvn:111103946"/>
<proteinExistence type="predicted"/>
<feature type="chain" id="PRO_5034545180" evidence="2">
    <location>
        <begin position="26"/>
        <end position="293"/>
    </location>
</feature>
<dbReference type="GeneID" id="111103946"/>
<gene>
    <name evidence="4" type="primary">LOC111103946</name>
</gene>
<dbReference type="InterPro" id="IPR000884">
    <property type="entry name" value="TSP1_rpt"/>
</dbReference>
<protein>
    <submittedName>
        <fullName evidence="4">Uncharacterized protein LOC111103946</fullName>
    </submittedName>
</protein>
<keyword evidence="1" id="KW-0812">Transmembrane</keyword>
<name>A0A8B8ASV8_CRAVI</name>